<dbReference type="EMBL" id="BAABLK010000027">
    <property type="protein sequence ID" value="GAA5227056.1"/>
    <property type="molecule type" value="Genomic_DNA"/>
</dbReference>
<comment type="caution">
    <text evidence="2">The sequence shown here is derived from an EMBL/GenBank/DDBJ whole genome shotgun (WGS) entry which is preliminary data.</text>
</comment>
<dbReference type="Pfam" id="PF02371">
    <property type="entry name" value="Transposase_20"/>
    <property type="match status" value="1"/>
</dbReference>
<reference evidence="3" key="1">
    <citation type="journal article" date="2019" name="Int. J. Syst. Evol. Microbiol.">
        <title>The Global Catalogue of Microorganisms (GCM) 10K type strain sequencing project: providing services to taxonomists for standard genome sequencing and annotation.</title>
        <authorList>
            <consortium name="The Broad Institute Genomics Platform"/>
            <consortium name="The Broad Institute Genome Sequencing Center for Infectious Disease"/>
            <person name="Wu L."/>
            <person name="Ma J."/>
        </authorList>
    </citation>
    <scope>NUCLEOTIDE SEQUENCE [LARGE SCALE GENOMIC DNA]</scope>
    <source>
        <strain evidence="3">JCM 18952</strain>
    </source>
</reference>
<name>A0ABP9TLR2_9MICC</name>
<protein>
    <recommendedName>
        <fullName evidence="1">Transposase IS116/IS110/IS902 C-terminal domain-containing protein</fullName>
    </recommendedName>
</protein>
<evidence type="ECO:0000313" key="2">
    <source>
        <dbReference type="EMBL" id="GAA5227056.1"/>
    </source>
</evidence>
<organism evidence="2 3">
    <name type="scientific">Paeniglutamicibacter antarcticus</name>
    <dbReference type="NCBI Taxonomy" id="494023"/>
    <lineage>
        <taxon>Bacteria</taxon>
        <taxon>Bacillati</taxon>
        <taxon>Actinomycetota</taxon>
        <taxon>Actinomycetes</taxon>
        <taxon>Micrococcales</taxon>
        <taxon>Micrococcaceae</taxon>
        <taxon>Paeniglutamicibacter</taxon>
    </lineage>
</organism>
<dbReference type="PANTHER" id="PTHR33055:SF15">
    <property type="entry name" value="TRANSPOSASE-RELATED"/>
    <property type="match status" value="1"/>
</dbReference>
<sequence length="191" mass="21226">MHLERIDSITRWVEELTARIEVAMEPFQVAREFLSIIPGVSILVADVIVAETGADMFTFETPGRLAYWAGLSPGSNESASRVKSTKTRPGNRYFKGTLGIAALSIAGHPKDSYLGARYKRIVVRRGKMKAIVAIEHSILTAIWHMLAEGECYHDPGSDFFTQKDPTRTKNNAVRRLQELGYSVTLSTREAA</sequence>
<proteinExistence type="predicted"/>
<evidence type="ECO:0000259" key="1">
    <source>
        <dbReference type="Pfam" id="PF02371"/>
    </source>
</evidence>
<dbReference type="InterPro" id="IPR003346">
    <property type="entry name" value="Transposase_20"/>
</dbReference>
<dbReference type="PANTHER" id="PTHR33055">
    <property type="entry name" value="TRANSPOSASE FOR INSERTION SEQUENCE ELEMENT IS1111A"/>
    <property type="match status" value="1"/>
</dbReference>
<dbReference type="InterPro" id="IPR047650">
    <property type="entry name" value="Transpos_IS110"/>
</dbReference>
<dbReference type="Proteomes" id="UP001501257">
    <property type="component" value="Unassembled WGS sequence"/>
</dbReference>
<feature type="domain" description="Transposase IS116/IS110/IS902 C-terminal" evidence="1">
    <location>
        <begin position="33"/>
        <end position="108"/>
    </location>
</feature>
<evidence type="ECO:0000313" key="3">
    <source>
        <dbReference type="Proteomes" id="UP001501257"/>
    </source>
</evidence>
<gene>
    <name evidence="2" type="ORF">GCM10025778_15890</name>
</gene>
<accession>A0ABP9TLR2</accession>
<keyword evidence="3" id="KW-1185">Reference proteome</keyword>